<keyword evidence="5" id="KW-0472">Membrane</keyword>
<evidence type="ECO:0000256" key="3">
    <source>
        <dbReference type="ARBA" id="ARBA00022729"/>
    </source>
</evidence>
<evidence type="ECO:0000256" key="7">
    <source>
        <dbReference type="SAM" id="SignalP"/>
    </source>
</evidence>
<reference evidence="9 10" key="1">
    <citation type="journal article" date="2024" name="Commun. Biol.">
        <title>Comparative genomic analysis of thermophilic fungi reveals convergent evolutionary adaptations and gene losses.</title>
        <authorList>
            <person name="Steindorff A.S."/>
            <person name="Aguilar-Pontes M.V."/>
            <person name="Robinson A.J."/>
            <person name="Andreopoulos B."/>
            <person name="LaButti K."/>
            <person name="Kuo A."/>
            <person name="Mondo S."/>
            <person name="Riley R."/>
            <person name="Otillar R."/>
            <person name="Haridas S."/>
            <person name="Lipzen A."/>
            <person name="Grimwood J."/>
            <person name="Schmutz J."/>
            <person name="Clum A."/>
            <person name="Reid I.D."/>
            <person name="Moisan M.C."/>
            <person name="Butler G."/>
            <person name="Nguyen T.T.M."/>
            <person name="Dewar K."/>
            <person name="Conant G."/>
            <person name="Drula E."/>
            <person name="Henrissat B."/>
            <person name="Hansel C."/>
            <person name="Singer S."/>
            <person name="Hutchinson M.I."/>
            <person name="de Vries R.P."/>
            <person name="Natvig D.O."/>
            <person name="Powell A.J."/>
            <person name="Tsang A."/>
            <person name="Grigoriev I.V."/>
        </authorList>
    </citation>
    <scope>NUCLEOTIDE SEQUENCE [LARGE SCALE GENOMIC DNA]</scope>
    <source>
        <strain evidence="9 10">ATCC 22073</strain>
    </source>
</reference>
<comment type="subcellular location">
    <subcellularLocation>
        <location evidence="1">Membrane</location>
        <topology evidence="1">Single-pass membrane protein</topology>
    </subcellularLocation>
</comment>
<dbReference type="SMART" id="SM00321">
    <property type="entry name" value="WSC"/>
    <property type="match status" value="1"/>
</dbReference>
<dbReference type="PROSITE" id="PS51212">
    <property type="entry name" value="WSC"/>
    <property type="match status" value="1"/>
</dbReference>
<gene>
    <name evidence="9" type="ORF">VTJ83DRAFT_2326</name>
</gene>
<evidence type="ECO:0000256" key="2">
    <source>
        <dbReference type="ARBA" id="ARBA00022692"/>
    </source>
</evidence>
<dbReference type="Proteomes" id="UP001600064">
    <property type="component" value="Unassembled WGS sequence"/>
</dbReference>
<dbReference type="PANTHER" id="PTHR24269">
    <property type="entry name" value="KREMEN PROTEIN"/>
    <property type="match status" value="1"/>
</dbReference>
<dbReference type="GeneID" id="98123228"/>
<evidence type="ECO:0000256" key="6">
    <source>
        <dbReference type="ARBA" id="ARBA00023180"/>
    </source>
</evidence>
<accession>A0ABR4DIG1</accession>
<dbReference type="RefSeq" id="XP_070868866.1">
    <property type="nucleotide sequence ID" value="XM_071008584.1"/>
</dbReference>
<name>A0ABR4DIG1_9PEZI</name>
<dbReference type="InterPro" id="IPR002889">
    <property type="entry name" value="WSC_carb-bd"/>
</dbReference>
<dbReference type="EMBL" id="JAZGUE010000002">
    <property type="protein sequence ID" value="KAL2270142.1"/>
    <property type="molecule type" value="Genomic_DNA"/>
</dbReference>
<feature type="chain" id="PRO_5045280892" description="WSC domain-containing protein" evidence="7">
    <location>
        <begin position="32"/>
        <end position="187"/>
    </location>
</feature>
<evidence type="ECO:0000256" key="1">
    <source>
        <dbReference type="ARBA" id="ARBA00004167"/>
    </source>
</evidence>
<feature type="domain" description="WSC" evidence="8">
    <location>
        <begin position="48"/>
        <end position="159"/>
    </location>
</feature>
<keyword evidence="10" id="KW-1185">Reference proteome</keyword>
<dbReference type="PANTHER" id="PTHR24269:SF16">
    <property type="entry name" value="PROTEIN SLG1"/>
    <property type="match status" value="1"/>
</dbReference>
<keyword evidence="4" id="KW-1133">Transmembrane helix</keyword>
<dbReference type="InterPro" id="IPR051836">
    <property type="entry name" value="Kremen_rcpt"/>
</dbReference>
<dbReference type="Pfam" id="PF01822">
    <property type="entry name" value="WSC"/>
    <property type="match status" value="1"/>
</dbReference>
<organism evidence="9 10">
    <name type="scientific">Remersonia thermophila</name>
    <dbReference type="NCBI Taxonomy" id="72144"/>
    <lineage>
        <taxon>Eukaryota</taxon>
        <taxon>Fungi</taxon>
        <taxon>Dikarya</taxon>
        <taxon>Ascomycota</taxon>
        <taxon>Pezizomycotina</taxon>
        <taxon>Sordariomycetes</taxon>
        <taxon>Sordariomycetidae</taxon>
        <taxon>Sordariales</taxon>
        <taxon>Sordariales incertae sedis</taxon>
        <taxon>Remersonia</taxon>
    </lineage>
</organism>
<feature type="signal peptide" evidence="7">
    <location>
        <begin position="1"/>
        <end position="31"/>
    </location>
</feature>
<evidence type="ECO:0000313" key="9">
    <source>
        <dbReference type="EMBL" id="KAL2270142.1"/>
    </source>
</evidence>
<keyword evidence="2" id="KW-0812">Transmembrane</keyword>
<keyword evidence="3 7" id="KW-0732">Signal</keyword>
<sequence>MDRFTPSPFFFFFFFFSSLLLLLLLAGQAAAQGSAPSSLAIFNDPATGYVYHGCYNETTDIPNTTGLRALHGGKVEIEPGRMTVRRCLEHCSTGAGDAQGGNTAPYAFAGLEYARECWCATSLSGLSARLADDECDLPCEGNQTQACGGNLKLSVYTLNSAARTAWSAAGLVAVGAAMSFALMQDGV</sequence>
<comment type="caution">
    <text evidence="9">The sequence shown here is derived from an EMBL/GenBank/DDBJ whole genome shotgun (WGS) entry which is preliminary data.</text>
</comment>
<keyword evidence="6" id="KW-0325">Glycoprotein</keyword>
<protein>
    <recommendedName>
        <fullName evidence="8">WSC domain-containing protein</fullName>
    </recommendedName>
</protein>
<evidence type="ECO:0000259" key="8">
    <source>
        <dbReference type="PROSITE" id="PS51212"/>
    </source>
</evidence>
<evidence type="ECO:0000256" key="5">
    <source>
        <dbReference type="ARBA" id="ARBA00023136"/>
    </source>
</evidence>
<evidence type="ECO:0000256" key="4">
    <source>
        <dbReference type="ARBA" id="ARBA00022989"/>
    </source>
</evidence>
<proteinExistence type="predicted"/>
<evidence type="ECO:0000313" key="10">
    <source>
        <dbReference type="Proteomes" id="UP001600064"/>
    </source>
</evidence>